<feature type="non-terminal residue" evidence="8">
    <location>
        <position position="1"/>
    </location>
</feature>
<feature type="region of interest" description="Disordered" evidence="6">
    <location>
        <begin position="165"/>
        <end position="185"/>
    </location>
</feature>
<evidence type="ECO:0000256" key="3">
    <source>
        <dbReference type="ARBA" id="ARBA00022723"/>
    </source>
</evidence>
<dbReference type="InterPro" id="IPR007865">
    <property type="entry name" value="Aminopep_P_N"/>
</dbReference>
<keyword evidence="5" id="KW-0464">Manganese</keyword>
<gene>
    <name evidence="8" type="ORF">BOX15_Mlig020721g1</name>
</gene>
<evidence type="ECO:0000259" key="7">
    <source>
        <dbReference type="SMART" id="SM01011"/>
    </source>
</evidence>
<sequence length="527" mass="57887">LRMLRKFSACRRFLSSSSSSSSSYTASASPAQSSSTTSSASSTPSHLDGPELLLPRSGHFYLDPFTPADYAERRRLLFEEFTRRLSTDKQFADFDRHILLVPSAQQQFMAHHVPYTMRQNSYFRYLTGHLGADAMLVLACNGGSGVSDFDTARLLVHRQSETERLWDGGEPTPVEAAQRAGLPDPANSGLYTEDEEAAKFLADQMTSAKGKLALWYNYKEPANGNLDRSLVLAAVKQRGPQAVANIEPVLDRVRWRKSAKELAVMRRAALIGSEAMNSAMRATKPDINEAAVWAVLDFECRRLGADRLAYPPVIGGGQRSTVIHYMKNNRPVQPPDLILADSGADVQGYVSDITRTWPASPDGFTPHQLVAYEIVRQLLIDCRDHCRIGVSLDDVHLYMGQKLRARLIEASMLTEAGASLSSHALCHALCPHHVSHYLGMDVHDTPSVSRSEPLQCGVVFPLEPGLYLSPDCQLVHQEFRGLGGVRLEDDFAIGDTGELELLTGSAALDPETVQRLAGDAETYSASI</sequence>
<comment type="similarity">
    <text evidence="2">Belongs to the peptidase M24B family.</text>
</comment>
<keyword evidence="9" id="KW-1185">Reference proteome</keyword>
<dbReference type="SMART" id="SM01011">
    <property type="entry name" value="AMP_N"/>
    <property type="match status" value="1"/>
</dbReference>
<dbReference type="Pfam" id="PF00557">
    <property type="entry name" value="Peptidase_M24"/>
    <property type="match status" value="1"/>
</dbReference>
<dbReference type="SUPFAM" id="SSF53092">
    <property type="entry name" value="Creatinase/prolidase N-terminal domain"/>
    <property type="match status" value="1"/>
</dbReference>
<feature type="compositionally biased region" description="Low complexity" evidence="6">
    <location>
        <begin position="16"/>
        <end position="45"/>
    </location>
</feature>
<evidence type="ECO:0000256" key="4">
    <source>
        <dbReference type="ARBA" id="ARBA00022801"/>
    </source>
</evidence>
<dbReference type="PANTHER" id="PTHR43226:SF4">
    <property type="entry name" value="XAA-PRO AMINOPEPTIDASE 3"/>
    <property type="match status" value="1"/>
</dbReference>
<keyword evidence="4" id="KW-0378">Hydrolase</keyword>
<dbReference type="GO" id="GO:0005739">
    <property type="term" value="C:mitochondrion"/>
    <property type="evidence" value="ECO:0007669"/>
    <property type="project" value="TreeGrafter"/>
</dbReference>
<evidence type="ECO:0000256" key="5">
    <source>
        <dbReference type="ARBA" id="ARBA00023211"/>
    </source>
</evidence>
<dbReference type="InterPro" id="IPR052433">
    <property type="entry name" value="X-Pro_dipept-like"/>
</dbReference>
<dbReference type="GO" id="GO:0070006">
    <property type="term" value="F:metalloaminopeptidase activity"/>
    <property type="evidence" value="ECO:0007669"/>
    <property type="project" value="InterPro"/>
</dbReference>
<dbReference type="Gene3D" id="3.40.350.10">
    <property type="entry name" value="Creatinase/prolidase N-terminal domain"/>
    <property type="match status" value="1"/>
</dbReference>
<dbReference type="Pfam" id="PF05195">
    <property type="entry name" value="AMP_N"/>
    <property type="match status" value="1"/>
</dbReference>
<dbReference type="InterPro" id="IPR036005">
    <property type="entry name" value="Creatinase/aminopeptidase-like"/>
</dbReference>
<evidence type="ECO:0000256" key="1">
    <source>
        <dbReference type="ARBA" id="ARBA00001936"/>
    </source>
</evidence>
<dbReference type="GO" id="GO:0030145">
    <property type="term" value="F:manganese ion binding"/>
    <property type="evidence" value="ECO:0007669"/>
    <property type="project" value="InterPro"/>
</dbReference>
<name>A0A267FL06_9PLAT</name>
<dbReference type="EMBL" id="NIVC01000989">
    <property type="protein sequence ID" value="PAA73874.1"/>
    <property type="molecule type" value="Genomic_DNA"/>
</dbReference>
<dbReference type="STRING" id="282301.A0A267FL06"/>
<evidence type="ECO:0000256" key="6">
    <source>
        <dbReference type="SAM" id="MobiDB-lite"/>
    </source>
</evidence>
<dbReference type="PANTHER" id="PTHR43226">
    <property type="entry name" value="XAA-PRO AMINOPEPTIDASE 3"/>
    <property type="match status" value="1"/>
</dbReference>
<dbReference type="GO" id="GO:0006508">
    <property type="term" value="P:proteolysis"/>
    <property type="evidence" value="ECO:0007669"/>
    <property type="project" value="TreeGrafter"/>
</dbReference>
<keyword evidence="3" id="KW-0479">Metal-binding</keyword>
<dbReference type="OrthoDB" id="4215474at2759"/>
<dbReference type="InterPro" id="IPR000994">
    <property type="entry name" value="Pept_M24"/>
</dbReference>
<comment type="caution">
    <text evidence="8">The sequence shown here is derived from an EMBL/GenBank/DDBJ whole genome shotgun (WGS) entry which is preliminary data.</text>
</comment>
<dbReference type="SUPFAM" id="SSF55920">
    <property type="entry name" value="Creatinase/aminopeptidase"/>
    <property type="match status" value="1"/>
</dbReference>
<evidence type="ECO:0000256" key="2">
    <source>
        <dbReference type="ARBA" id="ARBA00008766"/>
    </source>
</evidence>
<reference evidence="8 9" key="1">
    <citation type="submission" date="2017-06" db="EMBL/GenBank/DDBJ databases">
        <title>A platform for efficient transgenesis in Macrostomum lignano, a flatworm model organism for stem cell research.</title>
        <authorList>
            <person name="Berezikov E."/>
        </authorList>
    </citation>
    <scope>NUCLEOTIDE SEQUENCE [LARGE SCALE GENOMIC DNA]</scope>
    <source>
        <strain evidence="8">DV1</strain>
        <tissue evidence="8">Whole organism</tissue>
    </source>
</reference>
<organism evidence="8 9">
    <name type="scientific">Macrostomum lignano</name>
    <dbReference type="NCBI Taxonomy" id="282301"/>
    <lineage>
        <taxon>Eukaryota</taxon>
        <taxon>Metazoa</taxon>
        <taxon>Spiralia</taxon>
        <taxon>Lophotrochozoa</taxon>
        <taxon>Platyhelminthes</taxon>
        <taxon>Rhabditophora</taxon>
        <taxon>Macrostomorpha</taxon>
        <taxon>Macrostomida</taxon>
        <taxon>Macrostomidae</taxon>
        <taxon>Macrostomum</taxon>
    </lineage>
</organism>
<dbReference type="AlphaFoldDB" id="A0A267FL06"/>
<proteinExistence type="inferred from homology"/>
<protein>
    <recommendedName>
        <fullName evidence="7">Aminopeptidase P N-terminal domain-containing protein</fullName>
    </recommendedName>
</protein>
<evidence type="ECO:0000313" key="9">
    <source>
        <dbReference type="Proteomes" id="UP000215902"/>
    </source>
</evidence>
<dbReference type="Proteomes" id="UP000215902">
    <property type="component" value="Unassembled WGS sequence"/>
</dbReference>
<dbReference type="InterPro" id="IPR029149">
    <property type="entry name" value="Creatin/AminoP/Spt16_N"/>
</dbReference>
<evidence type="ECO:0000313" key="8">
    <source>
        <dbReference type="EMBL" id="PAA73874.1"/>
    </source>
</evidence>
<dbReference type="Gene3D" id="3.90.230.10">
    <property type="entry name" value="Creatinase/methionine aminopeptidase superfamily"/>
    <property type="match status" value="1"/>
</dbReference>
<comment type="cofactor">
    <cofactor evidence="1">
        <name>Mn(2+)</name>
        <dbReference type="ChEBI" id="CHEBI:29035"/>
    </cofactor>
</comment>
<feature type="domain" description="Aminopeptidase P N-terminal" evidence="7">
    <location>
        <begin position="65"/>
        <end position="225"/>
    </location>
</feature>
<accession>A0A267FL06</accession>
<feature type="region of interest" description="Disordered" evidence="6">
    <location>
        <begin position="16"/>
        <end position="48"/>
    </location>
</feature>